<name>A0A124H0G6_9ACTN</name>
<protein>
    <submittedName>
        <fullName evidence="2">Uncharacterized protein</fullName>
    </submittedName>
</protein>
<evidence type="ECO:0000313" key="3">
    <source>
        <dbReference type="Proteomes" id="UP000054024"/>
    </source>
</evidence>
<comment type="caution">
    <text evidence="2">The sequence shown here is derived from an EMBL/GenBank/DDBJ whole genome shotgun (WGS) entry which is preliminary data.</text>
</comment>
<dbReference type="OrthoDB" id="4312794at2"/>
<feature type="signal peptide" evidence="1">
    <location>
        <begin position="1"/>
        <end position="33"/>
    </location>
</feature>
<sequence>MTQSRRPRWAARLVGLGLTTALAVTFTAGPAAAVPGDPSASGEQPVEVPGNPTFATLPATITPFDCDRIVTVDPVTAGSFGDDDEVSILNIGTDNTFDFTISDDFAAIGVLVKGGPVANVYDYRPVGIQADQELHAPVNPMNMTYYGLSNLDFCLVEDNYNS</sequence>
<organism evidence="2 3">
    <name type="scientific">Streptomyces curacoi</name>
    <dbReference type="NCBI Taxonomy" id="146536"/>
    <lineage>
        <taxon>Bacteria</taxon>
        <taxon>Bacillati</taxon>
        <taxon>Actinomycetota</taxon>
        <taxon>Actinomycetes</taxon>
        <taxon>Kitasatosporales</taxon>
        <taxon>Streptomycetaceae</taxon>
        <taxon>Streptomyces</taxon>
    </lineage>
</organism>
<feature type="chain" id="PRO_5007172785" evidence="1">
    <location>
        <begin position="34"/>
        <end position="162"/>
    </location>
</feature>
<gene>
    <name evidence="2" type="ORF">AQI70_19195</name>
</gene>
<dbReference type="Proteomes" id="UP000054024">
    <property type="component" value="Unassembled WGS sequence"/>
</dbReference>
<keyword evidence="1" id="KW-0732">Signal</keyword>
<proteinExistence type="predicted"/>
<dbReference type="RefSeq" id="WP_062151380.1">
    <property type="nucleotide sequence ID" value="NZ_KQ947988.1"/>
</dbReference>
<keyword evidence="3" id="KW-1185">Reference proteome</keyword>
<accession>A0A124H0G6</accession>
<evidence type="ECO:0000313" key="2">
    <source>
        <dbReference type="EMBL" id="KUM74072.1"/>
    </source>
</evidence>
<dbReference type="AlphaFoldDB" id="A0A124H0G6"/>
<evidence type="ECO:0000256" key="1">
    <source>
        <dbReference type="SAM" id="SignalP"/>
    </source>
</evidence>
<reference evidence="2 3" key="1">
    <citation type="submission" date="2015-10" db="EMBL/GenBank/DDBJ databases">
        <title>Draft genome sequence of Streptomyces curacoi DSM 40107, type strain for the species Streptomyces curacoi.</title>
        <authorList>
            <person name="Ruckert C."/>
            <person name="Winkler A."/>
            <person name="Kalinowski J."/>
            <person name="Kampfer P."/>
            <person name="Glaeser S."/>
        </authorList>
    </citation>
    <scope>NUCLEOTIDE SEQUENCE [LARGE SCALE GENOMIC DNA]</scope>
    <source>
        <strain evidence="2 3">DSM 40107</strain>
    </source>
</reference>
<dbReference type="EMBL" id="LMWJ01000014">
    <property type="protein sequence ID" value="KUM74072.1"/>
    <property type="molecule type" value="Genomic_DNA"/>
</dbReference>